<gene>
    <name evidence="2" type="ordered locus">COB47_0311</name>
</gene>
<reference evidence="2 3" key="1">
    <citation type="journal article" date="2010" name="J. Bacteriol.">
        <title>Complete genome sequence of the cellulolytic thermophile Caldicellulosiruptor obsidiansis OB47T.</title>
        <authorList>
            <person name="Elkins J.G."/>
            <person name="Lochner A."/>
            <person name="Hamilton-Brehm S.D."/>
            <person name="Davenport K.W."/>
            <person name="Podar M."/>
            <person name="Brown S.D."/>
            <person name="Land M.L."/>
            <person name="Hauser L.J."/>
            <person name="Klingeman D.M."/>
            <person name="Raman B."/>
            <person name="Goodwin L.A."/>
            <person name="Tapia R."/>
            <person name="Meincke L.J."/>
            <person name="Detter J.C."/>
            <person name="Bruce D.C."/>
            <person name="Han C.S."/>
            <person name="Palumbo A.V."/>
            <person name="Cottingham R.W."/>
            <person name="Keller M."/>
            <person name="Graham D.E."/>
        </authorList>
    </citation>
    <scope>NUCLEOTIDE SEQUENCE [LARGE SCALE GENOMIC DNA]</scope>
    <source>
        <strain evidence="3">ATCC BAA-2073 / strain OB47</strain>
    </source>
</reference>
<organism evidence="2 3">
    <name type="scientific">Caldicellulosiruptor obsidiansis (strain ATCC BAA-2073 / JCM 16842 / OB47)</name>
    <dbReference type="NCBI Taxonomy" id="608506"/>
    <lineage>
        <taxon>Bacteria</taxon>
        <taxon>Bacillati</taxon>
        <taxon>Bacillota</taxon>
        <taxon>Bacillota incertae sedis</taxon>
        <taxon>Caldicellulosiruptorales</taxon>
        <taxon>Caldicellulosiruptoraceae</taxon>
        <taxon>Caldicellulosiruptor</taxon>
    </lineage>
</organism>
<keyword evidence="1" id="KW-0472">Membrane</keyword>
<protein>
    <submittedName>
        <fullName evidence="2">Uncharacterized protein</fullName>
    </submittedName>
</protein>
<evidence type="ECO:0000313" key="2">
    <source>
        <dbReference type="EMBL" id="ADL41655.1"/>
    </source>
</evidence>
<evidence type="ECO:0000313" key="3">
    <source>
        <dbReference type="Proteomes" id="UP000000347"/>
    </source>
</evidence>
<dbReference type="EMBL" id="CP002164">
    <property type="protein sequence ID" value="ADL41655.1"/>
    <property type="molecule type" value="Genomic_DNA"/>
</dbReference>
<keyword evidence="1" id="KW-0812">Transmembrane</keyword>
<keyword evidence="3" id="KW-1185">Reference proteome</keyword>
<name>D9TI23_CALOO</name>
<dbReference type="RefSeq" id="WP_013289661.1">
    <property type="nucleotide sequence ID" value="NC_014392.1"/>
</dbReference>
<evidence type="ECO:0000256" key="1">
    <source>
        <dbReference type="SAM" id="Phobius"/>
    </source>
</evidence>
<dbReference type="HOGENOM" id="CLU_3096707_0_0_9"/>
<dbReference type="AlphaFoldDB" id="D9TI23"/>
<dbReference type="Proteomes" id="UP000000347">
    <property type="component" value="Chromosome"/>
</dbReference>
<keyword evidence="1" id="KW-1133">Transmembrane helix</keyword>
<accession>D9TI23</accession>
<feature type="transmembrane region" description="Helical" evidence="1">
    <location>
        <begin position="6"/>
        <end position="25"/>
    </location>
</feature>
<dbReference type="STRING" id="608506.COB47_0311"/>
<proteinExistence type="predicted"/>
<dbReference type="KEGG" id="cob:COB47_0311"/>
<sequence>MKVYFLYYLIILIALLLAKPAYELGKIIGKMIREKVDQKGEGRINENNRSR</sequence>